<dbReference type="Proteomes" id="UP000799444">
    <property type="component" value="Unassembled WGS sequence"/>
</dbReference>
<evidence type="ECO:0000256" key="8">
    <source>
        <dbReference type="RuleBase" id="RU000461"/>
    </source>
</evidence>
<dbReference type="PANTHER" id="PTHR24305">
    <property type="entry name" value="CYTOCHROME P450"/>
    <property type="match status" value="1"/>
</dbReference>
<evidence type="ECO:0000256" key="9">
    <source>
        <dbReference type="SAM" id="Phobius"/>
    </source>
</evidence>
<evidence type="ECO:0000256" key="5">
    <source>
        <dbReference type="ARBA" id="ARBA00023004"/>
    </source>
</evidence>
<keyword evidence="9" id="KW-0472">Membrane</keyword>
<keyword evidence="4 8" id="KW-0560">Oxidoreductase</keyword>
<dbReference type="CDD" id="cd11062">
    <property type="entry name" value="CYP58-like"/>
    <property type="match status" value="1"/>
</dbReference>
<dbReference type="PRINTS" id="PR00463">
    <property type="entry name" value="EP450I"/>
</dbReference>
<dbReference type="PANTHER" id="PTHR24305:SF157">
    <property type="entry name" value="N-ACETYLTRYPTOPHAN 6-HYDROXYLASE IVOC-RELATED"/>
    <property type="match status" value="1"/>
</dbReference>
<feature type="transmembrane region" description="Helical" evidence="9">
    <location>
        <begin position="6"/>
        <end position="26"/>
    </location>
</feature>
<organism evidence="10 11">
    <name type="scientific">Polyplosphaeria fusca</name>
    <dbReference type="NCBI Taxonomy" id="682080"/>
    <lineage>
        <taxon>Eukaryota</taxon>
        <taxon>Fungi</taxon>
        <taxon>Dikarya</taxon>
        <taxon>Ascomycota</taxon>
        <taxon>Pezizomycotina</taxon>
        <taxon>Dothideomycetes</taxon>
        <taxon>Pleosporomycetidae</taxon>
        <taxon>Pleosporales</taxon>
        <taxon>Tetraplosphaeriaceae</taxon>
        <taxon>Polyplosphaeria</taxon>
    </lineage>
</organism>
<dbReference type="AlphaFoldDB" id="A0A9P4QL70"/>
<name>A0A9P4QL70_9PLEO</name>
<dbReference type="Gene3D" id="1.10.630.10">
    <property type="entry name" value="Cytochrome P450"/>
    <property type="match status" value="1"/>
</dbReference>
<evidence type="ECO:0000256" key="4">
    <source>
        <dbReference type="ARBA" id="ARBA00023002"/>
    </source>
</evidence>
<dbReference type="InterPro" id="IPR050121">
    <property type="entry name" value="Cytochrome_P450_monoxygenase"/>
</dbReference>
<comment type="similarity">
    <text evidence="2 8">Belongs to the cytochrome P450 family.</text>
</comment>
<dbReference type="PROSITE" id="PS00086">
    <property type="entry name" value="CYTOCHROME_P450"/>
    <property type="match status" value="1"/>
</dbReference>
<evidence type="ECO:0000256" key="1">
    <source>
        <dbReference type="ARBA" id="ARBA00001971"/>
    </source>
</evidence>
<dbReference type="SUPFAM" id="SSF48264">
    <property type="entry name" value="Cytochrome P450"/>
    <property type="match status" value="1"/>
</dbReference>
<sequence length="514" mass="57671">MAFPIILALAGAWLTYMVFLVVYRLHFSPIAKFPGPKLAALTFWFEGYYDVFLGGKYLWKIKELHEQYGPIVRINPSELHIADPDFWDIMYTASTSTNRREKWDWHAKAVGLLTSTLTSSGHALHRSRRGALAPFFSMANVRKLLPTVQERVNSLVERLEMCGKQGEMIRLEYAFSAFTNDVVMQYSFGRSDHHIEASGFDPLFHNTSFDAAKSINLLRHCNWILSIMLALPESLAVRMGEEVSSQIRLRSERIRQIEDIREGDSIKKGEDGSDKTIFHTLLRSDLPKREKENERLAEEAVLLVGAGTHTSSWCLSVVTFHLLSNPPLLKRLKTELKSAIRDPTNLSLPDLEKLPYLTAVLKEGLRLGYGVTVRSARIAPDTALKCGDWVIPPGTPCSCTIPLTHHDENIFPDSHAFKPERWLGEGAHGLDKYLVSFSKGSRACLGINLAWAEMYLATAGIFSHFGSKEAQEKTDVGVLELYETDISDVALVSDMFFPVAKEGSKGVRVKVSAK</sequence>
<keyword evidence="9" id="KW-1133">Transmembrane helix</keyword>
<accession>A0A9P4QL70</accession>
<dbReference type="InterPro" id="IPR036396">
    <property type="entry name" value="Cyt_P450_sf"/>
</dbReference>
<protein>
    <submittedName>
        <fullName evidence="10">Cytochrome P450</fullName>
    </submittedName>
</protein>
<keyword evidence="11" id="KW-1185">Reference proteome</keyword>
<dbReference type="InterPro" id="IPR001128">
    <property type="entry name" value="Cyt_P450"/>
</dbReference>
<dbReference type="GO" id="GO:0016705">
    <property type="term" value="F:oxidoreductase activity, acting on paired donors, with incorporation or reduction of molecular oxygen"/>
    <property type="evidence" value="ECO:0007669"/>
    <property type="project" value="InterPro"/>
</dbReference>
<dbReference type="InterPro" id="IPR002401">
    <property type="entry name" value="Cyt_P450_E_grp-I"/>
</dbReference>
<evidence type="ECO:0000313" key="10">
    <source>
        <dbReference type="EMBL" id="KAF2728529.1"/>
    </source>
</evidence>
<keyword evidence="3 7" id="KW-0479">Metal-binding</keyword>
<keyword evidence="6 8" id="KW-0503">Monooxygenase</keyword>
<evidence type="ECO:0000256" key="3">
    <source>
        <dbReference type="ARBA" id="ARBA00022723"/>
    </source>
</evidence>
<feature type="binding site" description="axial binding residue" evidence="7">
    <location>
        <position position="444"/>
    </location>
    <ligand>
        <name>heme</name>
        <dbReference type="ChEBI" id="CHEBI:30413"/>
    </ligand>
    <ligandPart>
        <name>Fe</name>
        <dbReference type="ChEBI" id="CHEBI:18248"/>
    </ligandPart>
</feature>
<comment type="cofactor">
    <cofactor evidence="1 7">
        <name>heme</name>
        <dbReference type="ChEBI" id="CHEBI:30413"/>
    </cofactor>
</comment>
<gene>
    <name evidence="10" type="ORF">EJ04DRAFT_556696</name>
</gene>
<dbReference type="GO" id="GO:0005506">
    <property type="term" value="F:iron ion binding"/>
    <property type="evidence" value="ECO:0007669"/>
    <property type="project" value="InterPro"/>
</dbReference>
<evidence type="ECO:0000256" key="7">
    <source>
        <dbReference type="PIRSR" id="PIRSR602401-1"/>
    </source>
</evidence>
<dbReference type="Pfam" id="PF00067">
    <property type="entry name" value="p450"/>
    <property type="match status" value="1"/>
</dbReference>
<evidence type="ECO:0000256" key="2">
    <source>
        <dbReference type="ARBA" id="ARBA00010617"/>
    </source>
</evidence>
<evidence type="ECO:0000313" key="11">
    <source>
        <dbReference type="Proteomes" id="UP000799444"/>
    </source>
</evidence>
<reference evidence="10" key="1">
    <citation type="journal article" date="2020" name="Stud. Mycol.">
        <title>101 Dothideomycetes genomes: a test case for predicting lifestyles and emergence of pathogens.</title>
        <authorList>
            <person name="Haridas S."/>
            <person name="Albert R."/>
            <person name="Binder M."/>
            <person name="Bloem J."/>
            <person name="Labutti K."/>
            <person name="Salamov A."/>
            <person name="Andreopoulos B."/>
            <person name="Baker S."/>
            <person name="Barry K."/>
            <person name="Bills G."/>
            <person name="Bluhm B."/>
            <person name="Cannon C."/>
            <person name="Castanera R."/>
            <person name="Culley D."/>
            <person name="Daum C."/>
            <person name="Ezra D."/>
            <person name="Gonzalez J."/>
            <person name="Henrissat B."/>
            <person name="Kuo A."/>
            <person name="Liang C."/>
            <person name="Lipzen A."/>
            <person name="Lutzoni F."/>
            <person name="Magnuson J."/>
            <person name="Mondo S."/>
            <person name="Nolan M."/>
            <person name="Ohm R."/>
            <person name="Pangilinan J."/>
            <person name="Park H.-J."/>
            <person name="Ramirez L."/>
            <person name="Alfaro M."/>
            <person name="Sun H."/>
            <person name="Tritt A."/>
            <person name="Yoshinaga Y."/>
            <person name="Zwiers L.-H."/>
            <person name="Turgeon B."/>
            <person name="Goodwin S."/>
            <person name="Spatafora J."/>
            <person name="Crous P."/>
            <person name="Grigoriev I."/>
        </authorList>
    </citation>
    <scope>NUCLEOTIDE SEQUENCE</scope>
    <source>
        <strain evidence="10">CBS 125425</strain>
    </source>
</reference>
<keyword evidence="7 8" id="KW-0349">Heme</keyword>
<evidence type="ECO:0000256" key="6">
    <source>
        <dbReference type="ARBA" id="ARBA00023033"/>
    </source>
</evidence>
<dbReference type="GO" id="GO:0004497">
    <property type="term" value="F:monooxygenase activity"/>
    <property type="evidence" value="ECO:0007669"/>
    <property type="project" value="UniProtKB-KW"/>
</dbReference>
<keyword evidence="5 7" id="KW-0408">Iron</keyword>
<dbReference type="EMBL" id="ML996276">
    <property type="protein sequence ID" value="KAF2728529.1"/>
    <property type="molecule type" value="Genomic_DNA"/>
</dbReference>
<dbReference type="GO" id="GO:0020037">
    <property type="term" value="F:heme binding"/>
    <property type="evidence" value="ECO:0007669"/>
    <property type="project" value="InterPro"/>
</dbReference>
<dbReference type="InterPro" id="IPR017972">
    <property type="entry name" value="Cyt_P450_CS"/>
</dbReference>
<proteinExistence type="inferred from homology"/>
<keyword evidence="9" id="KW-0812">Transmembrane</keyword>
<comment type="caution">
    <text evidence="10">The sequence shown here is derived from an EMBL/GenBank/DDBJ whole genome shotgun (WGS) entry which is preliminary data.</text>
</comment>
<dbReference type="OrthoDB" id="3945418at2759"/>